<dbReference type="Proteomes" id="UP000439903">
    <property type="component" value="Unassembled WGS sequence"/>
</dbReference>
<feature type="transmembrane region" description="Helical" evidence="1">
    <location>
        <begin position="6"/>
        <end position="24"/>
    </location>
</feature>
<keyword evidence="3" id="KW-1185">Reference proteome</keyword>
<comment type="caution">
    <text evidence="2">The sequence shown here is derived from an EMBL/GenBank/DDBJ whole genome shotgun (WGS) entry which is preliminary data.</text>
</comment>
<evidence type="ECO:0000313" key="2">
    <source>
        <dbReference type="EMBL" id="KAF0526278.1"/>
    </source>
</evidence>
<name>A0A8H4AS26_GIGMA</name>
<organism evidence="2 3">
    <name type="scientific">Gigaspora margarita</name>
    <dbReference type="NCBI Taxonomy" id="4874"/>
    <lineage>
        <taxon>Eukaryota</taxon>
        <taxon>Fungi</taxon>
        <taxon>Fungi incertae sedis</taxon>
        <taxon>Mucoromycota</taxon>
        <taxon>Glomeromycotina</taxon>
        <taxon>Glomeromycetes</taxon>
        <taxon>Diversisporales</taxon>
        <taxon>Gigasporaceae</taxon>
        <taxon>Gigaspora</taxon>
    </lineage>
</organism>
<reference evidence="2 3" key="1">
    <citation type="journal article" date="2019" name="Environ. Microbiol.">
        <title>At the nexus of three kingdoms: the genome of the mycorrhizal fungus Gigaspora margarita provides insights into plant, endobacterial and fungal interactions.</title>
        <authorList>
            <person name="Venice F."/>
            <person name="Ghignone S."/>
            <person name="Salvioli di Fossalunga A."/>
            <person name="Amselem J."/>
            <person name="Novero M."/>
            <person name="Xianan X."/>
            <person name="Sedzielewska Toro K."/>
            <person name="Morin E."/>
            <person name="Lipzen A."/>
            <person name="Grigoriev I.V."/>
            <person name="Henrissat B."/>
            <person name="Martin F.M."/>
            <person name="Bonfante P."/>
        </authorList>
    </citation>
    <scope>NUCLEOTIDE SEQUENCE [LARGE SCALE GENOMIC DNA]</scope>
    <source>
        <strain evidence="2 3">BEG34</strain>
    </source>
</reference>
<dbReference type="EMBL" id="WTPW01000288">
    <property type="protein sequence ID" value="KAF0526278.1"/>
    <property type="molecule type" value="Genomic_DNA"/>
</dbReference>
<evidence type="ECO:0000313" key="3">
    <source>
        <dbReference type="Proteomes" id="UP000439903"/>
    </source>
</evidence>
<keyword evidence="1" id="KW-0812">Transmembrane</keyword>
<keyword evidence="1" id="KW-1133">Transmembrane helix</keyword>
<gene>
    <name evidence="2" type="ORF">F8M41_014109</name>
</gene>
<evidence type="ECO:0000256" key="1">
    <source>
        <dbReference type="SAM" id="Phobius"/>
    </source>
</evidence>
<dbReference type="OrthoDB" id="2446629at2759"/>
<protein>
    <submittedName>
        <fullName evidence="2">Uncharacterized protein</fullName>
    </submittedName>
</protein>
<keyword evidence="1" id="KW-0472">Membrane</keyword>
<accession>A0A8H4AS26</accession>
<sequence>MKLYNIPYNIIVQYLFFYLLITLTKSQQSQYKYFNYTESNLDDQNASYHIVDIKTYDDGTILVHITRNESTQTDDCSKISGMSLEQQLRIRLIFVNGTVKEIDSKLKLDPINYCLLNSDNLEYKINKLNYLVMYLNDNIGNNSHKNLVNPITIYPLQKPYILVTYVRTNNSSDPRTYEECGEVIDWNGKNRSTIQLNENKKLGFIRFSRNKTYGNSWNGWLWQQYSIITPRIGLCAIPISYNQTRINQNFIIYQTEQPIDSVSCGGTDSFIYCIVSIRFNNGTFNGTFYERIQIYPSGNAFLTQQIYSDQRSLRAKMTPFGDLIFDFTEYNNTNNNIYYHIYYYNAFESRLEQQNSFIIANYFCVNAVTQNHTFLLASPNTIDNIFWSLLTISLFNSNDYRYDNVFINKTIPSINDSVNSSTTFLNITFNQPVYLSASTSNITIYKASDHSIRQMISTTMHDFINISPDGLSIIIKVIRSTFNEYDEQYFVSMDNNFVNGADWSEPLRGIHDGIWILKTAIVGIVRLTQEASKRFSALQNNQTAYIAYIDNLLSDIAKKVPINRSRLSSNNNAQKLYQDQILIPISIGASNDYTEKTVAELASDLAYMIEFKNITTISFDVANDLDESYGFQFLAVTIYKGIIDPISGENFKEWIKKYRNLVAIFIILIISDFEYLEILKYIPNCTKSFDRHEKVEYIFEVAIIYGAFFDIFFRNIPQIIIQVSIGGTVPTHILI</sequence>
<dbReference type="AlphaFoldDB" id="A0A8H4AS26"/>
<proteinExistence type="predicted"/>